<feature type="compositionally biased region" description="Low complexity" evidence="1">
    <location>
        <begin position="90"/>
        <end position="101"/>
    </location>
</feature>
<comment type="caution">
    <text evidence="2">The sequence shown here is derived from an EMBL/GenBank/DDBJ whole genome shotgun (WGS) entry which is preliminary data.</text>
</comment>
<feature type="compositionally biased region" description="Low complexity" evidence="1">
    <location>
        <begin position="275"/>
        <end position="284"/>
    </location>
</feature>
<dbReference type="AlphaFoldDB" id="A0A8K0TGU5"/>
<dbReference type="OrthoDB" id="5341904at2759"/>
<feature type="compositionally biased region" description="Low complexity" evidence="1">
    <location>
        <begin position="591"/>
        <end position="607"/>
    </location>
</feature>
<feature type="region of interest" description="Disordered" evidence="1">
    <location>
        <begin position="464"/>
        <end position="503"/>
    </location>
</feature>
<feature type="compositionally biased region" description="Basic and acidic residues" evidence="1">
    <location>
        <begin position="831"/>
        <end position="855"/>
    </location>
</feature>
<feature type="compositionally biased region" description="Low complexity" evidence="1">
    <location>
        <begin position="1056"/>
        <end position="1065"/>
    </location>
</feature>
<feature type="region of interest" description="Disordered" evidence="1">
    <location>
        <begin position="264"/>
        <end position="300"/>
    </location>
</feature>
<protein>
    <submittedName>
        <fullName evidence="2">Uncharacterized protein</fullName>
    </submittedName>
</protein>
<feature type="compositionally biased region" description="Polar residues" evidence="1">
    <location>
        <begin position="229"/>
        <end position="238"/>
    </location>
</feature>
<feature type="compositionally biased region" description="Low complexity" evidence="1">
    <location>
        <begin position="910"/>
        <end position="920"/>
    </location>
</feature>
<feature type="region of interest" description="Disordered" evidence="1">
    <location>
        <begin position="201"/>
        <end position="240"/>
    </location>
</feature>
<feature type="compositionally biased region" description="Basic and acidic residues" evidence="1">
    <location>
        <begin position="928"/>
        <end position="943"/>
    </location>
</feature>
<evidence type="ECO:0000313" key="3">
    <source>
        <dbReference type="Proteomes" id="UP000813385"/>
    </source>
</evidence>
<feature type="compositionally biased region" description="Basic and acidic residues" evidence="1">
    <location>
        <begin position="364"/>
        <end position="375"/>
    </location>
</feature>
<feature type="compositionally biased region" description="Basic and acidic residues" evidence="1">
    <location>
        <begin position="469"/>
        <end position="498"/>
    </location>
</feature>
<feature type="compositionally biased region" description="Low complexity" evidence="1">
    <location>
        <begin position="51"/>
        <end position="60"/>
    </location>
</feature>
<feature type="region of interest" description="Disordered" evidence="1">
    <location>
        <begin position="591"/>
        <end position="628"/>
    </location>
</feature>
<keyword evidence="3" id="KW-1185">Reference proteome</keyword>
<evidence type="ECO:0000313" key="2">
    <source>
        <dbReference type="EMBL" id="KAH7358320.1"/>
    </source>
</evidence>
<evidence type="ECO:0000256" key="1">
    <source>
        <dbReference type="SAM" id="MobiDB-lite"/>
    </source>
</evidence>
<proteinExistence type="predicted"/>
<gene>
    <name evidence="2" type="ORF">B0T11DRAFT_102476</name>
</gene>
<feature type="compositionally biased region" description="Polar residues" evidence="1">
    <location>
        <begin position="201"/>
        <end position="222"/>
    </location>
</feature>
<reference evidence="2" key="1">
    <citation type="journal article" date="2021" name="Nat. Commun.">
        <title>Genetic determinants of endophytism in the Arabidopsis root mycobiome.</title>
        <authorList>
            <person name="Mesny F."/>
            <person name="Miyauchi S."/>
            <person name="Thiergart T."/>
            <person name="Pickel B."/>
            <person name="Atanasova L."/>
            <person name="Karlsson M."/>
            <person name="Huettel B."/>
            <person name="Barry K.W."/>
            <person name="Haridas S."/>
            <person name="Chen C."/>
            <person name="Bauer D."/>
            <person name="Andreopoulos W."/>
            <person name="Pangilinan J."/>
            <person name="LaButti K."/>
            <person name="Riley R."/>
            <person name="Lipzen A."/>
            <person name="Clum A."/>
            <person name="Drula E."/>
            <person name="Henrissat B."/>
            <person name="Kohler A."/>
            <person name="Grigoriev I.V."/>
            <person name="Martin F.M."/>
            <person name="Hacquard S."/>
        </authorList>
    </citation>
    <scope>NUCLEOTIDE SEQUENCE</scope>
    <source>
        <strain evidence="2">MPI-CAGE-AT-0016</strain>
    </source>
</reference>
<dbReference type="EMBL" id="JAGPXD010000004">
    <property type="protein sequence ID" value="KAH7358320.1"/>
    <property type="molecule type" value="Genomic_DNA"/>
</dbReference>
<accession>A0A8K0TGU5</accession>
<name>A0A8K0TGU5_9PEZI</name>
<feature type="region of interest" description="Disordered" evidence="1">
    <location>
        <begin position="831"/>
        <end position="1098"/>
    </location>
</feature>
<feature type="compositionally biased region" description="Basic and acidic residues" evidence="1">
    <location>
        <begin position="1008"/>
        <end position="1021"/>
    </location>
</feature>
<organism evidence="2 3">
    <name type="scientific">Plectosphaerella cucumerina</name>
    <dbReference type="NCBI Taxonomy" id="40658"/>
    <lineage>
        <taxon>Eukaryota</taxon>
        <taxon>Fungi</taxon>
        <taxon>Dikarya</taxon>
        <taxon>Ascomycota</taxon>
        <taxon>Pezizomycotina</taxon>
        <taxon>Sordariomycetes</taxon>
        <taxon>Hypocreomycetidae</taxon>
        <taxon>Glomerellales</taxon>
        <taxon>Plectosphaerellaceae</taxon>
        <taxon>Plectosphaerella</taxon>
    </lineage>
</organism>
<dbReference type="Proteomes" id="UP000813385">
    <property type="component" value="Unassembled WGS sequence"/>
</dbReference>
<sequence length="1120" mass="122589">MGNTTSLETLPPQMANPYPEPRTTPVKRQPQKLSKPRVGNHASSGRTRRMSSSAISVASSNTQLPLNPNPALRRQSTLVSPLPLSPLPPSSVSALASPVSAGPVEDFPPAPESRERDPSRRLSLFRSKSSHDERRSSRISLGPLPPMPGDRRSRANSMNWESEANFDYARRQQLESQNSIANRQSVNYDMSSYEASRLMVQQETLSPLSPNAESVLSGSNNHDIPHESWNGQEEPQETTLDRVNSEVSLYPPVRRRSIIQTPGLATRWPGDNATASASASVSRHSSMRHSHPPTPVMAARSRQDSLDSASARIMSLPPPPRLLYPEVTPRVETPSDGEYKQLGTIKFGSLRITNGAASPIPSLDGERQLGGDDSRPLSPPQDDADLMADVAANFDSEELVVVAVGRAEEISTPLTPRLVEVGKLSRASSFRSQGLTAPMSADPLPNLPQFSDFKLSNDAQLEYSTNETLDIREDADAKPRLERPTIDPAQAERERLARTDSGIVATPMSEASLKALSKADSGYSSNVSVRSFASKKVDGSGTESPSQSADNCSVEISISKSPDLPEGEGHVASGSQLVIDTTTFDLLTARSPTSASASPISPRTRPSLAAPVPRTRDQQPVSPVSERRRSGLWLLQSKSTLSIGGEPTPKPSKRHKLQRLLSGASLRGGPPSVNATHPEGQAVPDVPQDIEDKLQAHNGQFPTNSKRLTMKRQLSKETLKTILSVGSVDALQSESVRNSLVAVDETPAPVPVSEPVKASRRRSIQSAASLISRTSLRRKPVGSGDRHDATLSEHDDIRNGFESHITSIDAIRTSVGRSAFDSAFAMMRVPNEEGDRRDRSMTMDAQTEREMELRRQASRGRNPRAATTSSRASPIPELPEMSPTALKSRTPPPPISLQNRSARSIRKNPSSRPQSSSSTPKQGLSRRGSRESVQSHRSGHEDPNPPPMPALDPRFPEFQHLRGDAPRARRESAPGPLNSNPDPSSRRPKSAAPANTLRKQHHQQPTPRDMRRQSSYEDNLGRRQSLSRQAEGRPHHHQQQYDPRDPPASGSYYHNQLRQLQDQQWGGQGWDEPSRYPPHGPSARHSWSRGGNSRGRTYEPPYRVLHSYNSPAYRNVPIWG</sequence>
<feature type="compositionally biased region" description="Basic and acidic residues" evidence="1">
    <location>
        <begin position="954"/>
        <end position="972"/>
    </location>
</feature>
<feature type="region of interest" description="Disordered" evidence="1">
    <location>
        <begin position="1"/>
        <end position="158"/>
    </location>
</feature>
<feature type="region of interest" description="Disordered" evidence="1">
    <location>
        <begin position="356"/>
        <end position="382"/>
    </location>
</feature>